<dbReference type="Pfam" id="PF00571">
    <property type="entry name" value="CBS"/>
    <property type="match status" value="2"/>
</dbReference>
<dbReference type="Proteomes" id="UP001597438">
    <property type="component" value="Unassembled WGS sequence"/>
</dbReference>
<evidence type="ECO:0000256" key="2">
    <source>
        <dbReference type="PROSITE-ProRule" id="PRU00703"/>
    </source>
</evidence>
<dbReference type="CDD" id="cd04629">
    <property type="entry name" value="CBS_pair_bac"/>
    <property type="match status" value="1"/>
</dbReference>
<sequence length="155" mass="17787">MGIKSFMGKRAASKKSFQEPILVKDYMTSKLVTFREKDHIMDVMEKLVKNGISGGCVVNDKHELVGIISEGDCMKQVSDSRYYNMPMSDSFVENRMNRNVETIDGNMNVLDAAKIFIEKKFRRFPIVENGRLIGQISQRDVLRAALKLKGQNWQY</sequence>
<proteinExistence type="predicted"/>
<dbReference type="Gene3D" id="3.10.580.10">
    <property type="entry name" value="CBS-domain"/>
    <property type="match status" value="2"/>
</dbReference>
<evidence type="ECO:0000259" key="3">
    <source>
        <dbReference type="PROSITE" id="PS51371"/>
    </source>
</evidence>
<feature type="domain" description="CBS" evidence="3">
    <location>
        <begin position="27"/>
        <end position="87"/>
    </location>
</feature>
<dbReference type="InterPro" id="IPR051462">
    <property type="entry name" value="CBS_domain-containing"/>
</dbReference>
<dbReference type="InterPro" id="IPR044729">
    <property type="entry name" value="CBS_bac"/>
</dbReference>
<protein>
    <submittedName>
        <fullName evidence="4">CBS domain-containing protein</fullName>
    </submittedName>
</protein>
<dbReference type="PANTHER" id="PTHR48108:SF26">
    <property type="entry name" value="CBS DOMAIN-CONTAINING PROTEIN DDB_G0289609"/>
    <property type="match status" value="1"/>
</dbReference>
<gene>
    <name evidence="4" type="ORF">ACFSYS_01185</name>
</gene>
<dbReference type="RefSeq" id="WP_251739833.1">
    <property type="nucleotide sequence ID" value="NZ_JBHUOJ010000004.1"/>
</dbReference>
<dbReference type="SMART" id="SM00116">
    <property type="entry name" value="CBS"/>
    <property type="match status" value="2"/>
</dbReference>
<dbReference type="InterPro" id="IPR000644">
    <property type="entry name" value="CBS_dom"/>
</dbReference>
<dbReference type="EMBL" id="JBHUOJ010000004">
    <property type="protein sequence ID" value="MFD2831881.1"/>
    <property type="molecule type" value="Genomic_DNA"/>
</dbReference>
<dbReference type="InterPro" id="IPR046342">
    <property type="entry name" value="CBS_dom_sf"/>
</dbReference>
<keyword evidence="1" id="KW-0677">Repeat</keyword>
<dbReference type="PROSITE" id="PS51371">
    <property type="entry name" value="CBS"/>
    <property type="match status" value="2"/>
</dbReference>
<feature type="domain" description="CBS" evidence="3">
    <location>
        <begin position="96"/>
        <end position="155"/>
    </location>
</feature>
<keyword evidence="5" id="KW-1185">Reference proteome</keyword>
<dbReference type="SUPFAM" id="SSF54631">
    <property type="entry name" value="CBS-domain pair"/>
    <property type="match status" value="1"/>
</dbReference>
<comment type="caution">
    <text evidence="4">The sequence shown here is derived from an EMBL/GenBank/DDBJ whole genome shotgun (WGS) entry which is preliminary data.</text>
</comment>
<accession>A0ABW5X2X9</accession>
<organism evidence="4 5">
    <name type="scientific">Christiangramia antarctica</name>
    <dbReference type="NCBI Taxonomy" id="2058158"/>
    <lineage>
        <taxon>Bacteria</taxon>
        <taxon>Pseudomonadati</taxon>
        <taxon>Bacteroidota</taxon>
        <taxon>Flavobacteriia</taxon>
        <taxon>Flavobacteriales</taxon>
        <taxon>Flavobacteriaceae</taxon>
        <taxon>Christiangramia</taxon>
    </lineage>
</organism>
<reference evidence="5" key="1">
    <citation type="journal article" date="2019" name="Int. J. Syst. Evol. Microbiol.">
        <title>The Global Catalogue of Microorganisms (GCM) 10K type strain sequencing project: providing services to taxonomists for standard genome sequencing and annotation.</title>
        <authorList>
            <consortium name="The Broad Institute Genomics Platform"/>
            <consortium name="The Broad Institute Genome Sequencing Center for Infectious Disease"/>
            <person name="Wu L."/>
            <person name="Ma J."/>
        </authorList>
    </citation>
    <scope>NUCLEOTIDE SEQUENCE [LARGE SCALE GENOMIC DNA]</scope>
    <source>
        <strain evidence="5">KCTC 52925</strain>
    </source>
</reference>
<evidence type="ECO:0000313" key="5">
    <source>
        <dbReference type="Proteomes" id="UP001597438"/>
    </source>
</evidence>
<keyword evidence="2" id="KW-0129">CBS domain</keyword>
<evidence type="ECO:0000313" key="4">
    <source>
        <dbReference type="EMBL" id="MFD2831881.1"/>
    </source>
</evidence>
<evidence type="ECO:0000256" key="1">
    <source>
        <dbReference type="ARBA" id="ARBA00022737"/>
    </source>
</evidence>
<dbReference type="PANTHER" id="PTHR48108">
    <property type="entry name" value="CBS DOMAIN-CONTAINING PROTEIN CBSX2, CHLOROPLASTIC"/>
    <property type="match status" value="1"/>
</dbReference>
<name>A0ABW5X2X9_9FLAO</name>